<sequence length="198" mass="21483">MEAQPSGVNQETPGCGSTQAGFRITNLEPMTKSTPPNQESIDSELIEDINKLKLSDLAEGAVICQVCDSRIWEGGRITVSAFRSKSDPKFKIEDVFCRGHGDEYNRSWDRSLRELVVQGRVGTVSDAATQSAWLVLLEPELVVFSPRNTLEAYTLDDADPDSGADGEDARVDVTHSGVVTESSGREQPSSWCDSGGSQ</sequence>
<dbReference type="EMBL" id="JBHSKV010000002">
    <property type="protein sequence ID" value="MFC5133553.1"/>
    <property type="molecule type" value="Genomic_DNA"/>
</dbReference>
<feature type="compositionally biased region" description="Polar residues" evidence="1">
    <location>
        <begin position="1"/>
        <end position="20"/>
    </location>
</feature>
<evidence type="ECO:0000256" key="1">
    <source>
        <dbReference type="SAM" id="MobiDB-lite"/>
    </source>
</evidence>
<dbReference type="Pfam" id="PF26417">
    <property type="entry name" value="DUF8112"/>
    <property type="match status" value="1"/>
</dbReference>
<protein>
    <recommendedName>
        <fullName evidence="2">DUF8112 domain-containing protein</fullName>
    </recommendedName>
</protein>
<proteinExistence type="predicted"/>
<feature type="region of interest" description="Disordered" evidence="1">
    <location>
        <begin position="1"/>
        <end position="21"/>
    </location>
</feature>
<organism evidence="3 4">
    <name type="scientific">Halorubrum glutamatedens</name>
    <dbReference type="NCBI Taxonomy" id="2707018"/>
    <lineage>
        <taxon>Archaea</taxon>
        <taxon>Methanobacteriati</taxon>
        <taxon>Methanobacteriota</taxon>
        <taxon>Stenosarchaea group</taxon>
        <taxon>Halobacteria</taxon>
        <taxon>Halobacteriales</taxon>
        <taxon>Haloferacaceae</taxon>
        <taxon>Halorubrum</taxon>
    </lineage>
</organism>
<feature type="compositionally biased region" description="Polar residues" evidence="1">
    <location>
        <begin position="177"/>
        <end position="198"/>
    </location>
</feature>
<keyword evidence="4" id="KW-1185">Reference proteome</keyword>
<evidence type="ECO:0000313" key="3">
    <source>
        <dbReference type="EMBL" id="MFC5133553.1"/>
    </source>
</evidence>
<evidence type="ECO:0000313" key="4">
    <source>
        <dbReference type="Proteomes" id="UP001596145"/>
    </source>
</evidence>
<accession>A0ABD5QMZ6</accession>
<gene>
    <name evidence="3" type="ORF">ACFPJA_02260</name>
</gene>
<reference evidence="3 4" key="1">
    <citation type="journal article" date="2019" name="Int. J. Syst. Evol. Microbiol.">
        <title>The Global Catalogue of Microorganisms (GCM) 10K type strain sequencing project: providing services to taxonomists for standard genome sequencing and annotation.</title>
        <authorList>
            <consortium name="The Broad Institute Genomics Platform"/>
            <consortium name="The Broad Institute Genome Sequencing Center for Infectious Disease"/>
            <person name="Wu L."/>
            <person name="Ma J."/>
        </authorList>
    </citation>
    <scope>NUCLEOTIDE SEQUENCE [LARGE SCALE GENOMIC DNA]</scope>
    <source>
        <strain evidence="3 4">CGMCC 1.16026</strain>
    </source>
</reference>
<feature type="domain" description="DUF8112" evidence="2">
    <location>
        <begin position="41"/>
        <end position="146"/>
    </location>
</feature>
<feature type="compositionally biased region" description="Acidic residues" evidence="1">
    <location>
        <begin position="154"/>
        <end position="166"/>
    </location>
</feature>
<feature type="region of interest" description="Disordered" evidence="1">
    <location>
        <begin position="154"/>
        <end position="198"/>
    </location>
</feature>
<dbReference type="Proteomes" id="UP001596145">
    <property type="component" value="Unassembled WGS sequence"/>
</dbReference>
<dbReference type="RefSeq" id="WP_136516501.1">
    <property type="nucleotide sequence ID" value="NZ_JBHSKV010000002.1"/>
</dbReference>
<evidence type="ECO:0000259" key="2">
    <source>
        <dbReference type="Pfam" id="PF26417"/>
    </source>
</evidence>
<dbReference type="AlphaFoldDB" id="A0ABD5QMZ6"/>
<dbReference type="InterPro" id="IPR058425">
    <property type="entry name" value="DUF8112"/>
</dbReference>
<dbReference type="GeneID" id="300068777"/>
<comment type="caution">
    <text evidence="3">The sequence shown here is derived from an EMBL/GenBank/DDBJ whole genome shotgun (WGS) entry which is preliminary data.</text>
</comment>
<name>A0ABD5QMZ6_9EURY</name>